<sequence length="347" mass="40921">MNSRKNDILFNVQFWLLYFAYEWLANAAVACEYRRYLINAIVIVPVTFAGAMFTVHVLFKHYYLKNRKRLFWAGLIVSMVAFVFLRRAFNYYYTYPLYYPEGNTTMSYVFLPKLIIEGVSMYLIVGLYSMFYFIKAWYEQQRLAQEFKQAKVEAELAVLKSQVHPHFIFNTLNNIYSLTLQRHDKAPNLIHHLSSFLSYNLYDGTSRTIPLTKELEHINNYIELEKIRYGNRLDVSVNVFDPIDNFNISPLLLLPLIENCFKHGVTPATGNCWIQVDISLQKDWLTVKFENSLSGEHRQNGHRNGIGLENVKRRLEIIYPEAHELRCIREQQSYLSILKIKNLTHDN</sequence>
<dbReference type="AlphaFoldDB" id="A0AAP2DM40"/>
<evidence type="ECO:0000313" key="4">
    <source>
        <dbReference type="Proteomes" id="UP001319200"/>
    </source>
</evidence>
<accession>A0AAP2DM40</accession>
<keyword evidence="3" id="KW-0808">Transferase</keyword>
<name>A0AAP2DM40_9BACT</name>
<dbReference type="EMBL" id="JAHESF010000010">
    <property type="protein sequence ID" value="MBT1697652.1"/>
    <property type="molecule type" value="Genomic_DNA"/>
</dbReference>
<keyword evidence="3" id="KW-0418">Kinase</keyword>
<dbReference type="GO" id="GO:0016020">
    <property type="term" value="C:membrane"/>
    <property type="evidence" value="ECO:0007669"/>
    <property type="project" value="InterPro"/>
</dbReference>
<feature type="transmembrane region" description="Helical" evidence="1">
    <location>
        <begin position="37"/>
        <end position="58"/>
    </location>
</feature>
<dbReference type="PANTHER" id="PTHR34220:SF7">
    <property type="entry name" value="SENSOR HISTIDINE KINASE YPDA"/>
    <property type="match status" value="1"/>
</dbReference>
<dbReference type="InterPro" id="IPR010559">
    <property type="entry name" value="Sig_transdc_His_kin_internal"/>
</dbReference>
<dbReference type="Proteomes" id="UP001319200">
    <property type="component" value="Unassembled WGS sequence"/>
</dbReference>
<gene>
    <name evidence="3" type="ORF">KK083_12240</name>
</gene>
<dbReference type="RefSeq" id="WP_254163523.1">
    <property type="nucleotide sequence ID" value="NZ_JAHESF010000010.1"/>
</dbReference>
<proteinExistence type="predicted"/>
<feature type="transmembrane region" description="Helical" evidence="1">
    <location>
        <begin position="70"/>
        <end position="89"/>
    </location>
</feature>
<dbReference type="Gene3D" id="3.30.565.10">
    <property type="entry name" value="Histidine kinase-like ATPase, C-terminal domain"/>
    <property type="match status" value="1"/>
</dbReference>
<dbReference type="InterPro" id="IPR050640">
    <property type="entry name" value="Bact_2-comp_sensor_kinase"/>
</dbReference>
<feature type="domain" description="Signal transduction histidine kinase internal region" evidence="2">
    <location>
        <begin position="154"/>
        <end position="233"/>
    </location>
</feature>
<feature type="transmembrane region" description="Helical" evidence="1">
    <location>
        <begin position="109"/>
        <end position="134"/>
    </location>
</feature>
<evidence type="ECO:0000256" key="1">
    <source>
        <dbReference type="SAM" id="Phobius"/>
    </source>
</evidence>
<protein>
    <submittedName>
        <fullName evidence="3">Histidine kinase</fullName>
    </submittedName>
</protein>
<dbReference type="GO" id="GO:0000155">
    <property type="term" value="F:phosphorelay sensor kinase activity"/>
    <property type="evidence" value="ECO:0007669"/>
    <property type="project" value="InterPro"/>
</dbReference>
<keyword evidence="1" id="KW-0472">Membrane</keyword>
<dbReference type="PANTHER" id="PTHR34220">
    <property type="entry name" value="SENSOR HISTIDINE KINASE YPDA"/>
    <property type="match status" value="1"/>
</dbReference>
<organism evidence="3 4">
    <name type="scientific">Chryseosolibacter histidini</name>
    <dbReference type="NCBI Taxonomy" id="2782349"/>
    <lineage>
        <taxon>Bacteria</taxon>
        <taxon>Pseudomonadati</taxon>
        <taxon>Bacteroidota</taxon>
        <taxon>Cytophagia</taxon>
        <taxon>Cytophagales</taxon>
        <taxon>Chryseotaleaceae</taxon>
        <taxon>Chryseosolibacter</taxon>
    </lineage>
</organism>
<keyword evidence="1" id="KW-1133">Transmembrane helix</keyword>
<dbReference type="InterPro" id="IPR036890">
    <property type="entry name" value="HATPase_C_sf"/>
</dbReference>
<dbReference type="Pfam" id="PF06580">
    <property type="entry name" value="His_kinase"/>
    <property type="match status" value="1"/>
</dbReference>
<reference evidence="3 4" key="1">
    <citation type="submission" date="2021-05" db="EMBL/GenBank/DDBJ databases">
        <title>A Polyphasic approach of four new species of the genus Ohtaekwangia: Ohtaekwangia histidinii sp. nov., Ohtaekwangia cretensis sp. nov., Ohtaekwangia indiensis sp. nov., Ohtaekwangia reichenbachii sp. nov. from diverse environment.</title>
        <authorList>
            <person name="Octaviana S."/>
        </authorList>
    </citation>
    <scope>NUCLEOTIDE SEQUENCE [LARGE SCALE GENOMIC DNA]</scope>
    <source>
        <strain evidence="3 4">PWU4</strain>
    </source>
</reference>
<keyword evidence="1" id="KW-0812">Transmembrane</keyword>
<evidence type="ECO:0000313" key="3">
    <source>
        <dbReference type="EMBL" id="MBT1697652.1"/>
    </source>
</evidence>
<evidence type="ECO:0000259" key="2">
    <source>
        <dbReference type="Pfam" id="PF06580"/>
    </source>
</evidence>
<keyword evidence="4" id="KW-1185">Reference proteome</keyword>
<comment type="caution">
    <text evidence="3">The sequence shown here is derived from an EMBL/GenBank/DDBJ whole genome shotgun (WGS) entry which is preliminary data.</text>
</comment>